<feature type="transmembrane region" description="Helical" evidence="5">
    <location>
        <begin position="256"/>
        <end position="277"/>
    </location>
</feature>
<accession>A0ABR9UNU3</accession>
<dbReference type="InterPro" id="IPR044878">
    <property type="entry name" value="UbiA_sf"/>
</dbReference>
<feature type="transmembrane region" description="Helical" evidence="5">
    <location>
        <begin position="199"/>
        <end position="219"/>
    </location>
</feature>
<evidence type="ECO:0000256" key="5">
    <source>
        <dbReference type="SAM" id="Phobius"/>
    </source>
</evidence>
<comment type="subcellular location">
    <subcellularLocation>
        <location evidence="1">Membrane</location>
        <topology evidence="1">Multi-pass membrane protein</topology>
    </subcellularLocation>
</comment>
<protein>
    <submittedName>
        <fullName evidence="6">UbiA-like protein EboC</fullName>
    </submittedName>
</protein>
<name>A0ABR9UNU3_9CHRO</name>
<evidence type="ECO:0000256" key="4">
    <source>
        <dbReference type="ARBA" id="ARBA00023136"/>
    </source>
</evidence>
<evidence type="ECO:0000313" key="6">
    <source>
        <dbReference type="EMBL" id="MBE9189954.1"/>
    </source>
</evidence>
<feature type="transmembrane region" description="Helical" evidence="5">
    <location>
        <begin position="283"/>
        <end position="301"/>
    </location>
</feature>
<proteinExistence type="predicted"/>
<dbReference type="Proteomes" id="UP000651156">
    <property type="component" value="Unassembled WGS sequence"/>
</dbReference>
<organism evidence="6 7">
    <name type="scientific">Gloeocapsopsis crepidinum LEGE 06123</name>
    <dbReference type="NCBI Taxonomy" id="588587"/>
    <lineage>
        <taxon>Bacteria</taxon>
        <taxon>Bacillati</taxon>
        <taxon>Cyanobacteriota</taxon>
        <taxon>Cyanophyceae</taxon>
        <taxon>Oscillatoriophycideae</taxon>
        <taxon>Chroococcales</taxon>
        <taxon>Chroococcaceae</taxon>
        <taxon>Gloeocapsopsis</taxon>
    </lineage>
</organism>
<reference evidence="6 7" key="1">
    <citation type="submission" date="2020-10" db="EMBL/GenBank/DDBJ databases">
        <authorList>
            <person name="Castelo-Branco R."/>
            <person name="Eusebio N."/>
            <person name="Adriana R."/>
            <person name="Vieira A."/>
            <person name="Brugerolle De Fraissinette N."/>
            <person name="Rezende De Castro R."/>
            <person name="Schneider M.P."/>
            <person name="Vasconcelos V."/>
            <person name="Leao P.N."/>
        </authorList>
    </citation>
    <scope>NUCLEOTIDE SEQUENCE [LARGE SCALE GENOMIC DNA]</scope>
    <source>
        <strain evidence="6 7">LEGE 06123</strain>
    </source>
</reference>
<keyword evidence="2 5" id="KW-0812">Transmembrane</keyword>
<dbReference type="PANTHER" id="PTHR42723">
    <property type="entry name" value="CHLOROPHYLL SYNTHASE"/>
    <property type="match status" value="1"/>
</dbReference>
<dbReference type="InterPro" id="IPR050475">
    <property type="entry name" value="Prenyltransferase_related"/>
</dbReference>
<gene>
    <name evidence="6" type="primary">eboC</name>
    <name evidence="6" type="ORF">IQ230_06170</name>
</gene>
<keyword evidence="4 5" id="KW-0472">Membrane</keyword>
<dbReference type="PANTHER" id="PTHR42723:SF1">
    <property type="entry name" value="CHLOROPHYLL SYNTHASE, CHLOROPLASTIC"/>
    <property type="match status" value="1"/>
</dbReference>
<sequence>MLQAAKSQTRAYLQLMRPANIVTAWADILVGFAASGSVLWRQVDILNLLPLVWLLLATSGLYGGGVVFNDVFDAELDAQERPERPIPSGTIARQNAIALGTFLLVIGIIASAQVSATSLVIAATVAFAAILYDAFSKHHVVFGPLNMGICRGGNLLLGVSAVPAMVEHLWFLALIPIAYIAAITAISQGEVHGGKNSTGIIALVMIAGVISGVLTLGILPEYQVMTALPFVALFAWRVVPAFVQAWREATPVNIRIAVKAGVLSLIILDAAIASGFAGLPYGLLVLGLLPISLSLAQIFAVT</sequence>
<dbReference type="CDD" id="cd13964">
    <property type="entry name" value="PT_UbiA_1"/>
    <property type="match status" value="1"/>
</dbReference>
<feature type="transmembrane region" description="Helical" evidence="5">
    <location>
        <begin position="168"/>
        <end position="187"/>
    </location>
</feature>
<feature type="transmembrane region" description="Helical" evidence="5">
    <location>
        <begin position="21"/>
        <end position="40"/>
    </location>
</feature>
<comment type="caution">
    <text evidence="6">The sequence shown here is derived from an EMBL/GenBank/DDBJ whole genome shotgun (WGS) entry which is preliminary data.</text>
</comment>
<dbReference type="NCBIfam" id="NF035940">
    <property type="entry name" value="prenyl_rel_EboC"/>
    <property type="match status" value="1"/>
</dbReference>
<dbReference type="EMBL" id="JADEWN010000010">
    <property type="protein sequence ID" value="MBE9189954.1"/>
    <property type="molecule type" value="Genomic_DNA"/>
</dbReference>
<keyword evidence="3 5" id="KW-1133">Transmembrane helix</keyword>
<evidence type="ECO:0000313" key="7">
    <source>
        <dbReference type="Proteomes" id="UP000651156"/>
    </source>
</evidence>
<dbReference type="InterPro" id="IPR000537">
    <property type="entry name" value="UbiA_prenyltransferase"/>
</dbReference>
<dbReference type="RefSeq" id="WP_193931173.1">
    <property type="nucleotide sequence ID" value="NZ_CAWPMZ010000008.1"/>
</dbReference>
<dbReference type="Pfam" id="PF01040">
    <property type="entry name" value="UbiA"/>
    <property type="match status" value="1"/>
</dbReference>
<feature type="transmembrane region" description="Helical" evidence="5">
    <location>
        <begin position="52"/>
        <end position="72"/>
    </location>
</feature>
<dbReference type="Gene3D" id="1.10.357.140">
    <property type="entry name" value="UbiA prenyltransferase"/>
    <property type="match status" value="1"/>
</dbReference>
<evidence type="ECO:0000256" key="1">
    <source>
        <dbReference type="ARBA" id="ARBA00004141"/>
    </source>
</evidence>
<keyword evidence="7" id="KW-1185">Reference proteome</keyword>
<evidence type="ECO:0000256" key="2">
    <source>
        <dbReference type="ARBA" id="ARBA00022692"/>
    </source>
</evidence>
<feature type="transmembrane region" description="Helical" evidence="5">
    <location>
        <begin position="142"/>
        <end position="162"/>
    </location>
</feature>
<evidence type="ECO:0000256" key="3">
    <source>
        <dbReference type="ARBA" id="ARBA00022989"/>
    </source>
</evidence>